<sequence length="122" mass="13238">MKISKACFSPRLKIKKGDKVKITTGKDKDRQGTIEKIFLKKGKILVSGINIYKKHARAQKGGQAGGIVDIVVPISSSSVVLICPKCGKPAKVGFKILKDGPPSPGLRRVNKVRICKKCQEVI</sequence>
<evidence type="ECO:0000313" key="7">
    <source>
        <dbReference type="EMBL" id="PJE67368.1"/>
    </source>
</evidence>
<evidence type="ECO:0000256" key="5">
    <source>
        <dbReference type="HAMAP-Rule" id="MF_01326"/>
    </source>
</evidence>
<comment type="similarity">
    <text evidence="1 5">Belongs to the universal ribosomal protein uL24 family.</text>
</comment>
<feature type="domain" description="KOW" evidence="6">
    <location>
        <begin position="13"/>
        <end position="40"/>
    </location>
</feature>
<dbReference type="NCBIfam" id="TIGR01079">
    <property type="entry name" value="rplX_bact"/>
    <property type="match status" value="1"/>
</dbReference>
<accession>A0A2M8L3A0</accession>
<dbReference type="GO" id="GO:0005840">
    <property type="term" value="C:ribosome"/>
    <property type="evidence" value="ECO:0007669"/>
    <property type="project" value="UniProtKB-KW"/>
</dbReference>
<dbReference type="GO" id="GO:0003735">
    <property type="term" value="F:structural constituent of ribosome"/>
    <property type="evidence" value="ECO:0007669"/>
    <property type="project" value="InterPro"/>
</dbReference>
<evidence type="ECO:0000256" key="1">
    <source>
        <dbReference type="ARBA" id="ARBA00010618"/>
    </source>
</evidence>
<dbReference type="AlphaFoldDB" id="A0A2M8L3A0"/>
<evidence type="ECO:0000259" key="6">
    <source>
        <dbReference type="SMART" id="SM00739"/>
    </source>
</evidence>
<keyword evidence="5" id="KW-0694">RNA-binding</keyword>
<dbReference type="GO" id="GO:1990904">
    <property type="term" value="C:ribonucleoprotein complex"/>
    <property type="evidence" value="ECO:0007669"/>
    <property type="project" value="UniProtKB-KW"/>
</dbReference>
<evidence type="ECO:0000256" key="3">
    <source>
        <dbReference type="ARBA" id="ARBA00023274"/>
    </source>
</evidence>
<protein>
    <recommendedName>
        <fullName evidence="4 5">Large ribosomal subunit protein uL24</fullName>
    </recommendedName>
</protein>
<evidence type="ECO:0000313" key="8">
    <source>
        <dbReference type="Proteomes" id="UP000231474"/>
    </source>
</evidence>
<dbReference type="CDD" id="cd06089">
    <property type="entry name" value="KOW_RPL26"/>
    <property type="match status" value="1"/>
</dbReference>
<dbReference type="Pfam" id="PF17136">
    <property type="entry name" value="ribosomal_L24"/>
    <property type="match status" value="1"/>
</dbReference>
<dbReference type="SUPFAM" id="SSF50104">
    <property type="entry name" value="Translation proteins SH3-like domain"/>
    <property type="match status" value="1"/>
</dbReference>
<dbReference type="InterPro" id="IPR005824">
    <property type="entry name" value="KOW"/>
</dbReference>
<proteinExistence type="inferred from homology"/>
<dbReference type="SMART" id="SM00739">
    <property type="entry name" value="KOW"/>
    <property type="match status" value="1"/>
</dbReference>
<dbReference type="Pfam" id="PF00467">
    <property type="entry name" value="KOW"/>
    <property type="match status" value="1"/>
</dbReference>
<name>A0A2M8L3A0_9BACT</name>
<dbReference type="HAMAP" id="MF_01326_B">
    <property type="entry name" value="Ribosomal_uL24_B"/>
    <property type="match status" value="1"/>
</dbReference>
<evidence type="ECO:0000256" key="2">
    <source>
        <dbReference type="ARBA" id="ARBA00022980"/>
    </source>
</evidence>
<dbReference type="InterPro" id="IPR041988">
    <property type="entry name" value="Ribosomal_uL24_KOW"/>
</dbReference>
<dbReference type="GO" id="GO:0019843">
    <property type="term" value="F:rRNA binding"/>
    <property type="evidence" value="ECO:0007669"/>
    <property type="project" value="UniProtKB-UniRule"/>
</dbReference>
<comment type="function">
    <text evidence="5">One of the proteins that surrounds the polypeptide exit tunnel on the outside of the subunit.</text>
</comment>
<dbReference type="InterPro" id="IPR014722">
    <property type="entry name" value="Rib_uL2_dom2"/>
</dbReference>
<dbReference type="Gene3D" id="2.30.30.30">
    <property type="match status" value="1"/>
</dbReference>
<keyword evidence="5" id="KW-0699">rRNA-binding</keyword>
<dbReference type="PANTHER" id="PTHR12903">
    <property type="entry name" value="MITOCHONDRIAL RIBOSOMAL PROTEIN L24"/>
    <property type="match status" value="1"/>
</dbReference>
<comment type="caution">
    <text evidence="7">The sequence shown here is derived from an EMBL/GenBank/DDBJ whole genome shotgun (WGS) entry which is preliminary data.</text>
</comment>
<dbReference type="InterPro" id="IPR057264">
    <property type="entry name" value="Ribosomal_uL24_C"/>
</dbReference>
<dbReference type="InterPro" id="IPR003256">
    <property type="entry name" value="Ribosomal_uL24"/>
</dbReference>
<dbReference type="EMBL" id="PFEK01000055">
    <property type="protein sequence ID" value="PJE67368.1"/>
    <property type="molecule type" value="Genomic_DNA"/>
</dbReference>
<gene>
    <name evidence="5" type="primary">rplX</name>
    <name evidence="7" type="ORF">COU95_02845</name>
</gene>
<evidence type="ECO:0000256" key="4">
    <source>
        <dbReference type="ARBA" id="ARBA00035206"/>
    </source>
</evidence>
<keyword evidence="2 5" id="KW-0689">Ribosomal protein</keyword>
<comment type="function">
    <text evidence="5">One of two assembly initiator proteins, it binds directly to the 5'-end of the 23S rRNA, where it nucleates assembly of the 50S subunit.</text>
</comment>
<dbReference type="InterPro" id="IPR008991">
    <property type="entry name" value="Translation_prot_SH3-like_sf"/>
</dbReference>
<keyword evidence="3 5" id="KW-0687">Ribonucleoprotein</keyword>
<comment type="subunit">
    <text evidence="5">Part of the 50S ribosomal subunit.</text>
</comment>
<organism evidence="7 8">
    <name type="scientific">Candidatus Shapirobacteria bacterium CG10_big_fil_rev_8_21_14_0_10_40_9</name>
    <dbReference type="NCBI Taxonomy" id="1974888"/>
    <lineage>
        <taxon>Bacteria</taxon>
        <taxon>Candidatus Shapironibacteriota</taxon>
    </lineage>
</organism>
<dbReference type="Proteomes" id="UP000231474">
    <property type="component" value="Unassembled WGS sequence"/>
</dbReference>
<dbReference type="GO" id="GO:0006412">
    <property type="term" value="P:translation"/>
    <property type="evidence" value="ECO:0007669"/>
    <property type="project" value="UniProtKB-UniRule"/>
</dbReference>
<reference evidence="8" key="1">
    <citation type="submission" date="2017-09" db="EMBL/GenBank/DDBJ databases">
        <title>Depth-based differentiation of microbial function through sediment-hosted aquifers and enrichment of novel symbionts in the deep terrestrial subsurface.</title>
        <authorList>
            <person name="Probst A.J."/>
            <person name="Ladd B."/>
            <person name="Jarett J.K."/>
            <person name="Geller-Mcgrath D.E."/>
            <person name="Sieber C.M.K."/>
            <person name="Emerson J.B."/>
            <person name="Anantharaman K."/>
            <person name="Thomas B.C."/>
            <person name="Malmstrom R."/>
            <person name="Stieglmeier M."/>
            <person name="Klingl A."/>
            <person name="Woyke T."/>
            <person name="Ryan C.M."/>
            <person name="Banfield J.F."/>
        </authorList>
    </citation>
    <scope>NUCLEOTIDE SEQUENCE [LARGE SCALE GENOMIC DNA]</scope>
</reference>